<dbReference type="InterPro" id="IPR004679">
    <property type="entry name" value="2-OHcarboxylate_transport"/>
</dbReference>
<keyword evidence="4" id="KW-1185">Reference proteome</keyword>
<evidence type="ECO:0000256" key="2">
    <source>
        <dbReference type="SAM" id="Phobius"/>
    </source>
</evidence>
<feature type="transmembrane region" description="Helical" evidence="2">
    <location>
        <begin position="198"/>
        <end position="221"/>
    </location>
</feature>
<feature type="transmembrane region" description="Helical" evidence="2">
    <location>
        <begin position="301"/>
        <end position="323"/>
    </location>
</feature>
<dbReference type="GO" id="GO:0005886">
    <property type="term" value="C:plasma membrane"/>
    <property type="evidence" value="ECO:0007669"/>
    <property type="project" value="UniProtKB-SubCell"/>
</dbReference>
<dbReference type="Proteomes" id="UP000003573">
    <property type="component" value="Unassembled WGS sequence"/>
</dbReference>
<proteinExistence type="inferred from homology"/>
<dbReference type="PIRSF" id="PIRSF005348">
    <property type="entry name" value="YxkH"/>
    <property type="match status" value="1"/>
</dbReference>
<dbReference type="OrthoDB" id="8584824at2"/>
<feature type="transmembrane region" description="Helical" evidence="2">
    <location>
        <begin position="61"/>
        <end position="80"/>
    </location>
</feature>
<feature type="transmembrane region" description="Helical" evidence="2">
    <location>
        <begin position="100"/>
        <end position="118"/>
    </location>
</feature>
<dbReference type="Pfam" id="PF03390">
    <property type="entry name" value="2HCT"/>
    <property type="match status" value="1"/>
</dbReference>
<dbReference type="AlphaFoldDB" id="G5JVT7"/>
<comment type="caution">
    <text evidence="3">The sequence shown here is derived from an EMBL/GenBank/DDBJ whole genome shotgun (WGS) entry which is preliminary data.</text>
</comment>
<dbReference type="PANTHER" id="PTHR40033:SF1">
    <property type="entry name" value="CITRATE-SODIUM SYMPORTER"/>
    <property type="match status" value="1"/>
</dbReference>
<dbReference type="GO" id="GO:0015293">
    <property type="term" value="F:symporter activity"/>
    <property type="evidence" value="ECO:0007669"/>
    <property type="project" value="UniProtKB-UniRule"/>
</dbReference>
<keyword evidence="2" id="KW-0812">Transmembrane</keyword>
<feature type="transmembrane region" description="Helical" evidence="2">
    <location>
        <begin position="130"/>
        <end position="153"/>
    </location>
</feature>
<dbReference type="EMBL" id="AEUW02000001">
    <property type="protein sequence ID" value="EHJ53338.1"/>
    <property type="molecule type" value="Genomic_DNA"/>
</dbReference>
<keyword evidence="2" id="KW-1133">Transmembrane helix</keyword>
<dbReference type="PANTHER" id="PTHR40033">
    <property type="entry name" value="NA(+)-MALATE SYMPORTER"/>
    <property type="match status" value="1"/>
</dbReference>
<sequence length="423" mass="44868">MKKRNDIKISGVSLPLYTAFVIVLAITVWIGKLPLNMVGITFLLVILGHLFYFIGEKLPIFNSYLGGGSVFCLLAAAILASTGIIPKEIVAATATFMNKWGFLDFYIAALICGSILGMNRNLLVKASARFIPVALISMIIGFFAVGGMGAILGQGFGHSVMYISMAQMAGGMGAGIVPLSTIYANGLHSSQQHILSQLAPATTLGNIFAIIGAIFIAKAFAKTKYNGHGVLIPVSKDELKKPKIELDAAKIGLGLMFAFMLFLIGVIFNSFIPKVHSYAFMIIIVFILKATNTVPKALEEAVIMFNQVIMINLTHAVLAGIGLSMIDLSSLAHAMTWQFVLLSLTSVVSMGLASAVLGKLLGLYPLETAICAGMINNSMGGTGNIAVLSAANRMEMIAFAQMANRLGGAIVLICGGILIQFLH</sequence>
<dbReference type="RefSeq" id="WP_003082387.1">
    <property type="nucleotide sequence ID" value="NZ_AEUW02000001.1"/>
</dbReference>
<feature type="transmembrane region" description="Helical" evidence="2">
    <location>
        <begin position="12"/>
        <end position="31"/>
    </location>
</feature>
<keyword evidence="1" id="KW-0813">Transport</keyword>
<feature type="transmembrane region" description="Helical" evidence="2">
    <location>
        <begin position="159"/>
        <end position="186"/>
    </location>
</feature>
<organism evidence="3 4">
    <name type="scientific">Streptococcus macacae NCTC 11558</name>
    <dbReference type="NCBI Taxonomy" id="764298"/>
    <lineage>
        <taxon>Bacteria</taxon>
        <taxon>Bacillati</taxon>
        <taxon>Bacillota</taxon>
        <taxon>Bacilli</taxon>
        <taxon>Lactobacillales</taxon>
        <taxon>Streptococcaceae</taxon>
        <taxon>Streptococcus</taxon>
    </lineage>
</organism>
<protein>
    <submittedName>
        <fullName evidence="3">2-hydroxycarboxylate transporter family protein</fullName>
    </submittedName>
</protein>
<reference evidence="3 4" key="1">
    <citation type="journal article" date="2014" name="Int. J. Syst. Evol. Microbiol.">
        <title>Phylogenomics and the dynamic genome evolution of the genus Streptococcus.</title>
        <authorList>
            <consortium name="The Broad Institute Genome Sequencing Platform"/>
            <person name="Richards V.P."/>
            <person name="Palmer S.R."/>
            <person name="Pavinski Bitar P.D."/>
            <person name="Qin X."/>
            <person name="Weinstock G.M."/>
            <person name="Highlander S.K."/>
            <person name="Town C.D."/>
            <person name="Burne R.A."/>
            <person name="Stanhope M.J."/>
        </authorList>
    </citation>
    <scope>NUCLEOTIDE SEQUENCE [LARGE SCALE GENOMIC DNA]</scope>
    <source>
        <strain evidence="3 4">NCTC 11558</strain>
    </source>
</reference>
<keyword evidence="1 2" id="KW-0472">Membrane</keyword>
<gene>
    <name evidence="3" type="ORF">STRMA_1105</name>
</gene>
<comment type="similarity">
    <text evidence="1">Belongs to the 2-hydroxycarboxylate transporter (2-HCT) (TC 2.A.24) family.</text>
</comment>
<evidence type="ECO:0000313" key="3">
    <source>
        <dbReference type="EMBL" id="EHJ53338.1"/>
    </source>
</evidence>
<accession>G5JVT7</accession>
<keyword evidence="1" id="KW-0769">Symport</keyword>
<feature type="transmembrane region" description="Helical" evidence="2">
    <location>
        <begin position="37"/>
        <end position="54"/>
    </location>
</feature>
<feature type="transmembrane region" description="Helical" evidence="2">
    <location>
        <begin position="335"/>
        <end position="357"/>
    </location>
</feature>
<keyword evidence="1" id="KW-1003">Cell membrane</keyword>
<feature type="transmembrane region" description="Helical" evidence="2">
    <location>
        <begin position="278"/>
        <end position="295"/>
    </location>
</feature>
<dbReference type="STRING" id="764298.STRMA_1105"/>
<dbReference type="eggNOG" id="COG3493">
    <property type="taxonomic scope" value="Bacteria"/>
</dbReference>
<feature type="transmembrane region" description="Helical" evidence="2">
    <location>
        <begin position="363"/>
        <end position="391"/>
    </location>
</feature>
<evidence type="ECO:0000313" key="4">
    <source>
        <dbReference type="Proteomes" id="UP000003573"/>
    </source>
</evidence>
<name>G5JVT7_9STRE</name>
<feature type="transmembrane region" description="Helical" evidence="2">
    <location>
        <begin position="251"/>
        <end position="271"/>
    </location>
</feature>
<evidence type="ECO:0000256" key="1">
    <source>
        <dbReference type="PIRNR" id="PIRNR005348"/>
    </source>
</evidence>
<feature type="transmembrane region" description="Helical" evidence="2">
    <location>
        <begin position="403"/>
        <end position="422"/>
    </location>
</feature>
<comment type="subcellular location">
    <subcellularLocation>
        <location evidence="1">Cell membrane</location>
    </subcellularLocation>
</comment>
<dbReference type="GO" id="GO:0008514">
    <property type="term" value="F:organic anion transmembrane transporter activity"/>
    <property type="evidence" value="ECO:0007669"/>
    <property type="project" value="InterPro"/>
</dbReference>